<dbReference type="EMBL" id="OCTN01000001">
    <property type="protein sequence ID" value="SOH92503.1"/>
    <property type="molecule type" value="Genomic_DNA"/>
</dbReference>
<dbReference type="Proteomes" id="UP000220034">
    <property type="component" value="Unassembled WGS sequence"/>
</dbReference>
<evidence type="ECO:0000313" key="3">
    <source>
        <dbReference type="Proteomes" id="UP000220034"/>
    </source>
</evidence>
<evidence type="ECO:0000256" key="1">
    <source>
        <dbReference type="SAM" id="Phobius"/>
    </source>
</evidence>
<dbReference type="AlphaFoldDB" id="A0A2C9CMM4"/>
<organism evidence="2 3">
    <name type="scientific">Pontivivens marinum</name>
    <dbReference type="NCBI Taxonomy" id="1690039"/>
    <lineage>
        <taxon>Bacteria</taxon>
        <taxon>Pseudomonadati</taxon>
        <taxon>Pseudomonadota</taxon>
        <taxon>Alphaproteobacteria</taxon>
        <taxon>Rhodobacterales</taxon>
        <taxon>Paracoccaceae</taxon>
        <taxon>Pontivivens</taxon>
    </lineage>
</organism>
<proteinExistence type="predicted"/>
<reference evidence="3" key="1">
    <citation type="submission" date="2017-09" db="EMBL/GenBank/DDBJ databases">
        <authorList>
            <person name="Varghese N."/>
            <person name="Submissions S."/>
        </authorList>
    </citation>
    <scope>NUCLEOTIDE SEQUENCE [LARGE SCALE GENOMIC DNA]</scope>
    <source>
        <strain evidence="3">C7</strain>
    </source>
</reference>
<gene>
    <name evidence="2" type="ORF">SAMN06273572_101350</name>
</gene>
<keyword evidence="1" id="KW-0812">Transmembrane</keyword>
<keyword evidence="3" id="KW-1185">Reference proteome</keyword>
<feature type="transmembrane region" description="Helical" evidence="1">
    <location>
        <begin position="20"/>
        <end position="37"/>
    </location>
</feature>
<accession>A0A2C9CMM4</accession>
<evidence type="ECO:0000313" key="2">
    <source>
        <dbReference type="EMBL" id="SOH92503.1"/>
    </source>
</evidence>
<dbReference type="OrthoDB" id="7862519at2"/>
<sequence length="161" mass="17645">MTQPQIIHTIEVSPFRRWSGVTVTAGLGALLIGVAMFSPPPQILSLLLLLVVGGVALWQARRMARAGLKSIHLTEDALIDEEGTVLATLDEITQIERGTFALKPSNGFVLVLREPRPRHWVPGLWWQKGRKLGIGGTAHPQQTKNMADIIQTILAKRDGGF</sequence>
<dbReference type="RefSeq" id="WP_097928079.1">
    <property type="nucleotide sequence ID" value="NZ_OCTN01000001.1"/>
</dbReference>
<keyword evidence="1" id="KW-1133">Transmembrane helix</keyword>
<keyword evidence="1" id="KW-0472">Membrane</keyword>
<name>A0A2C9CMM4_9RHOB</name>
<feature type="transmembrane region" description="Helical" evidence="1">
    <location>
        <begin position="43"/>
        <end position="60"/>
    </location>
</feature>
<protein>
    <submittedName>
        <fullName evidence="2">Uncharacterized protein</fullName>
    </submittedName>
</protein>